<evidence type="ECO:0000256" key="2">
    <source>
        <dbReference type="ARBA" id="ARBA00022448"/>
    </source>
</evidence>
<evidence type="ECO:0000256" key="5">
    <source>
        <dbReference type="ARBA" id="ARBA00022989"/>
    </source>
</evidence>
<feature type="non-terminal residue" evidence="9">
    <location>
        <position position="1"/>
    </location>
</feature>
<evidence type="ECO:0000313" key="9">
    <source>
        <dbReference type="EMBL" id="SVA18114.1"/>
    </source>
</evidence>
<feature type="transmembrane region" description="Helical" evidence="7">
    <location>
        <begin position="217"/>
        <end position="235"/>
    </location>
</feature>
<feature type="domain" description="ABC transmembrane type-1" evidence="8">
    <location>
        <begin position="180"/>
        <end position="395"/>
    </location>
</feature>
<proteinExistence type="predicted"/>
<dbReference type="Gene3D" id="1.10.3720.10">
    <property type="entry name" value="MetI-like"/>
    <property type="match status" value="1"/>
</dbReference>
<comment type="subcellular location">
    <subcellularLocation>
        <location evidence="1">Cell membrane</location>
        <topology evidence="1">Multi-pass membrane protein</topology>
    </subcellularLocation>
</comment>
<feature type="transmembrane region" description="Helical" evidence="7">
    <location>
        <begin position="372"/>
        <end position="394"/>
    </location>
</feature>
<dbReference type="InterPro" id="IPR051393">
    <property type="entry name" value="ABC_transporter_permease"/>
</dbReference>
<feature type="transmembrane region" description="Helical" evidence="7">
    <location>
        <begin position="60"/>
        <end position="78"/>
    </location>
</feature>
<accession>A0A381TQP1</accession>
<reference evidence="9" key="1">
    <citation type="submission" date="2018-05" db="EMBL/GenBank/DDBJ databases">
        <authorList>
            <person name="Lanie J.A."/>
            <person name="Ng W.-L."/>
            <person name="Kazmierczak K.M."/>
            <person name="Andrzejewski T.M."/>
            <person name="Davidsen T.M."/>
            <person name="Wayne K.J."/>
            <person name="Tettelin H."/>
            <person name="Glass J.I."/>
            <person name="Rusch D."/>
            <person name="Podicherti R."/>
            <person name="Tsui H.-C.T."/>
            <person name="Winkler M.E."/>
        </authorList>
    </citation>
    <scope>NUCLEOTIDE SEQUENCE</scope>
</reference>
<protein>
    <recommendedName>
        <fullName evidence="8">ABC transmembrane type-1 domain-containing protein</fullName>
    </recommendedName>
</protein>
<keyword evidence="5 7" id="KW-1133">Transmembrane helix</keyword>
<dbReference type="Pfam" id="PF00528">
    <property type="entry name" value="BPD_transp_1"/>
    <property type="match status" value="1"/>
</dbReference>
<dbReference type="PANTHER" id="PTHR30193">
    <property type="entry name" value="ABC TRANSPORTER PERMEASE PROTEIN"/>
    <property type="match status" value="1"/>
</dbReference>
<evidence type="ECO:0000256" key="3">
    <source>
        <dbReference type="ARBA" id="ARBA00022475"/>
    </source>
</evidence>
<evidence type="ECO:0000259" key="8">
    <source>
        <dbReference type="PROSITE" id="PS50928"/>
    </source>
</evidence>
<feature type="transmembrane region" description="Helical" evidence="7">
    <location>
        <begin position="98"/>
        <end position="115"/>
    </location>
</feature>
<dbReference type="AlphaFoldDB" id="A0A381TQP1"/>
<keyword evidence="2" id="KW-0813">Transport</keyword>
<dbReference type="InterPro" id="IPR035906">
    <property type="entry name" value="MetI-like_sf"/>
</dbReference>
<evidence type="ECO:0000256" key="4">
    <source>
        <dbReference type="ARBA" id="ARBA00022692"/>
    </source>
</evidence>
<dbReference type="InterPro" id="IPR000515">
    <property type="entry name" value="MetI-like"/>
</dbReference>
<sequence length="405" mass="46182">VVQSKNRRSFPLPLFLHQIIKAEYSSAFLFTNTHQYLLANFKMTTTYIGTDHVPAQQKTLGRVIIFIATILLVALFLIQILHKTDTITLGFENWRPTLYAYLLWSIALCWGILLIKGDRGQRALFVLPAFLFTIAMVIFPLIFSVYISLHDWNLSAFEGQKFNGLDNFRALLVDEYYWNSMLNMVYYLVAILFEYAIAFGLALLLNSQIVARKFFRVVFLMPLMLSPVAVSWMLGKSLMEYRFGPAATLARHLGWESPAFFSSPEIARFSIMVLDAWTFIPFMMIMLLAGLQALPKEVNEAAKIDGATGWQHFWKITFPLMLPVSVTATVIRIIFKLKLADVVINVTSGGPGGATDTVTSFIFREYRDRSNVGYGTMMAVVYLIIIIILMTLMLKLIDHWMQKVT</sequence>
<dbReference type="GO" id="GO:0005886">
    <property type="term" value="C:plasma membrane"/>
    <property type="evidence" value="ECO:0007669"/>
    <property type="project" value="UniProtKB-SubCell"/>
</dbReference>
<dbReference type="PROSITE" id="PS50928">
    <property type="entry name" value="ABC_TM1"/>
    <property type="match status" value="1"/>
</dbReference>
<feature type="transmembrane region" description="Helical" evidence="7">
    <location>
        <begin position="184"/>
        <end position="205"/>
    </location>
</feature>
<dbReference type="GO" id="GO:0055085">
    <property type="term" value="P:transmembrane transport"/>
    <property type="evidence" value="ECO:0007669"/>
    <property type="project" value="InterPro"/>
</dbReference>
<dbReference type="CDD" id="cd06261">
    <property type="entry name" value="TM_PBP2"/>
    <property type="match status" value="1"/>
</dbReference>
<gene>
    <name evidence="9" type="ORF">METZ01_LOCUS70968</name>
</gene>
<keyword evidence="6 7" id="KW-0472">Membrane</keyword>
<dbReference type="EMBL" id="UINC01004964">
    <property type="protein sequence ID" value="SVA18114.1"/>
    <property type="molecule type" value="Genomic_DNA"/>
</dbReference>
<keyword evidence="4 7" id="KW-0812">Transmembrane</keyword>
<evidence type="ECO:0000256" key="6">
    <source>
        <dbReference type="ARBA" id="ARBA00023136"/>
    </source>
</evidence>
<feature type="transmembrane region" description="Helical" evidence="7">
    <location>
        <begin position="124"/>
        <end position="147"/>
    </location>
</feature>
<organism evidence="9">
    <name type="scientific">marine metagenome</name>
    <dbReference type="NCBI Taxonomy" id="408172"/>
    <lineage>
        <taxon>unclassified sequences</taxon>
        <taxon>metagenomes</taxon>
        <taxon>ecological metagenomes</taxon>
    </lineage>
</organism>
<dbReference type="SUPFAM" id="SSF161098">
    <property type="entry name" value="MetI-like"/>
    <property type="match status" value="1"/>
</dbReference>
<dbReference type="PANTHER" id="PTHR30193:SF37">
    <property type="entry name" value="INNER MEMBRANE ABC TRANSPORTER PERMEASE PROTEIN YCJO"/>
    <property type="match status" value="1"/>
</dbReference>
<evidence type="ECO:0000256" key="1">
    <source>
        <dbReference type="ARBA" id="ARBA00004651"/>
    </source>
</evidence>
<feature type="transmembrane region" description="Helical" evidence="7">
    <location>
        <begin position="312"/>
        <end position="335"/>
    </location>
</feature>
<feature type="transmembrane region" description="Helical" evidence="7">
    <location>
        <begin position="266"/>
        <end position="291"/>
    </location>
</feature>
<keyword evidence="3" id="KW-1003">Cell membrane</keyword>
<evidence type="ECO:0000256" key="7">
    <source>
        <dbReference type="SAM" id="Phobius"/>
    </source>
</evidence>
<name>A0A381TQP1_9ZZZZ</name>